<evidence type="ECO:0000256" key="4">
    <source>
        <dbReference type="ARBA" id="ARBA00015520"/>
    </source>
</evidence>
<evidence type="ECO:0000256" key="2">
    <source>
        <dbReference type="ARBA" id="ARBA00004604"/>
    </source>
</evidence>
<accession>A0A2H3DPN4</accession>
<dbReference type="InterPro" id="IPR000504">
    <property type="entry name" value="RRM_dom"/>
</dbReference>
<feature type="compositionally biased region" description="Polar residues" evidence="8">
    <location>
        <begin position="27"/>
        <end position="36"/>
    </location>
</feature>
<dbReference type="GO" id="GO:0005730">
    <property type="term" value="C:nucleolus"/>
    <property type="evidence" value="ECO:0007669"/>
    <property type="project" value="UniProtKB-SubCell"/>
</dbReference>
<feature type="compositionally biased region" description="Basic and acidic residues" evidence="8">
    <location>
        <begin position="234"/>
        <end position="257"/>
    </location>
</feature>
<comment type="function">
    <text evidence="1">Involved in pre-25S rRNA processing.</text>
</comment>
<evidence type="ECO:0000313" key="10">
    <source>
        <dbReference type="EMBL" id="PBK97179.1"/>
    </source>
</evidence>
<name>A0A2H3DPN4_ARMGA</name>
<dbReference type="AlphaFoldDB" id="A0A2H3DPN4"/>
<feature type="compositionally biased region" description="Acidic residues" evidence="8">
    <location>
        <begin position="91"/>
        <end position="102"/>
    </location>
</feature>
<dbReference type="InterPro" id="IPR012677">
    <property type="entry name" value="Nucleotide-bd_a/b_plait_sf"/>
</dbReference>
<feature type="region of interest" description="Disordered" evidence="8">
    <location>
        <begin position="27"/>
        <end position="155"/>
    </location>
</feature>
<dbReference type="EMBL" id="KZ293649">
    <property type="protein sequence ID" value="PBK97179.1"/>
    <property type="molecule type" value="Genomic_DNA"/>
</dbReference>
<evidence type="ECO:0000256" key="6">
    <source>
        <dbReference type="ARBA" id="ARBA00023242"/>
    </source>
</evidence>
<dbReference type="Proteomes" id="UP000217790">
    <property type="component" value="Unassembled WGS sequence"/>
</dbReference>
<dbReference type="PANTHER" id="PTHR23236:SF25">
    <property type="entry name" value="RNA-BINDING PROTEIN 34"/>
    <property type="match status" value="1"/>
</dbReference>
<feature type="region of interest" description="Disordered" evidence="8">
    <location>
        <begin position="454"/>
        <end position="485"/>
    </location>
</feature>
<comment type="subcellular location">
    <subcellularLocation>
        <location evidence="2">Nucleus</location>
        <location evidence="2">Nucleolus</location>
    </subcellularLocation>
</comment>
<dbReference type="InterPro" id="IPR035979">
    <property type="entry name" value="RBD_domain_sf"/>
</dbReference>
<dbReference type="FunCoup" id="A0A2H3DPN4">
    <property type="interactions" value="338"/>
</dbReference>
<dbReference type="PROSITE" id="PS50102">
    <property type="entry name" value="RRM"/>
    <property type="match status" value="1"/>
</dbReference>
<feature type="compositionally biased region" description="Basic and acidic residues" evidence="8">
    <location>
        <begin position="103"/>
        <end position="129"/>
    </location>
</feature>
<evidence type="ECO:0000256" key="5">
    <source>
        <dbReference type="ARBA" id="ARBA00022884"/>
    </source>
</evidence>
<keyword evidence="6" id="KW-0539">Nucleus</keyword>
<feature type="compositionally biased region" description="Polar residues" evidence="8">
    <location>
        <begin position="55"/>
        <end position="69"/>
    </location>
</feature>
<keyword evidence="11" id="KW-1185">Reference proteome</keyword>
<evidence type="ECO:0000256" key="1">
    <source>
        <dbReference type="ARBA" id="ARBA00002475"/>
    </source>
</evidence>
<dbReference type="PANTHER" id="PTHR23236">
    <property type="entry name" value="EUKARYOTIC TRANSLATION INITIATION FACTOR 4B/4H"/>
    <property type="match status" value="1"/>
</dbReference>
<dbReference type="GO" id="GO:0019843">
    <property type="term" value="F:rRNA binding"/>
    <property type="evidence" value="ECO:0007669"/>
    <property type="project" value="TreeGrafter"/>
</dbReference>
<evidence type="ECO:0000313" key="11">
    <source>
        <dbReference type="Proteomes" id="UP000217790"/>
    </source>
</evidence>
<keyword evidence="5 7" id="KW-0694">RNA-binding</keyword>
<dbReference type="SUPFAM" id="SSF54928">
    <property type="entry name" value="RNA-binding domain, RBD"/>
    <property type="match status" value="1"/>
</dbReference>
<feature type="compositionally biased region" description="Basic residues" evidence="8">
    <location>
        <begin position="74"/>
        <end position="84"/>
    </location>
</feature>
<evidence type="ECO:0000256" key="7">
    <source>
        <dbReference type="PROSITE-ProRule" id="PRU00176"/>
    </source>
</evidence>
<evidence type="ECO:0000256" key="8">
    <source>
        <dbReference type="SAM" id="MobiDB-lite"/>
    </source>
</evidence>
<dbReference type="STRING" id="47427.A0A2H3DPN4"/>
<feature type="region of interest" description="Disordered" evidence="8">
    <location>
        <begin position="210"/>
        <end position="259"/>
    </location>
</feature>
<feature type="region of interest" description="Disordered" evidence="8">
    <location>
        <begin position="521"/>
        <end position="569"/>
    </location>
</feature>
<comment type="similarity">
    <text evidence="3">Belongs to the RRM RBM34 family.</text>
</comment>
<evidence type="ECO:0000259" key="9">
    <source>
        <dbReference type="PROSITE" id="PS50102"/>
    </source>
</evidence>
<feature type="compositionally biased region" description="Polar residues" evidence="8">
    <location>
        <begin position="132"/>
        <end position="142"/>
    </location>
</feature>
<gene>
    <name evidence="10" type="ORF">ARMGADRAFT_1026761</name>
</gene>
<feature type="compositionally biased region" description="Low complexity" evidence="8">
    <location>
        <begin position="540"/>
        <end position="552"/>
    </location>
</feature>
<evidence type="ECO:0000256" key="3">
    <source>
        <dbReference type="ARBA" id="ARBA00007077"/>
    </source>
</evidence>
<dbReference type="OrthoDB" id="442677at2759"/>
<feature type="domain" description="RRM" evidence="9">
    <location>
        <begin position="353"/>
        <end position="454"/>
    </location>
</feature>
<feature type="compositionally biased region" description="Basic residues" evidence="8">
    <location>
        <begin position="223"/>
        <end position="233"/>
    </location>
</feature>
<sequence>MTLDSLLLSSGSKHIDTELDALFQSNATKPQLISGPSKSLVTSVTSKKRKHEQESTISTKRLKSTSFESAKQGKAPKKNQKTLKHTTEVAIDNDENDDELEDTYAKSKEIPIEKDGESESDEDPSKLVHESIAQNAPSTGRASQKRKFVPSDETQDQRDLRTIFVGNLSIEVAQKKSVLKQLHRHIIGLVPNAKIESTRFRSIAFQTPTSKLPEDDVSEKKTKTQGKVKKGREHGKDRASSWRDNNEDDSTKNDEKNFLTPSQKKRIAFINHDFHSSADLTNAYIVFAHPVPPENRPSNLPPLPPSLDPYEAARLAADVCNGSTFMDRVLRVDLVGGTSSQDRGDSVDGDPKSSVFVGNLDFGSKEEDLRVFFETLVTGERGPPADNDEQDGDVKKSPMWVTRVRIVRDKESQLGKGFAYVQFADRQCVDEVLVLEEAKLKFAKRKLRVQRCKTLPGGRRTTSSAPAGTKNSVQPSIPAGDPSLGDRLVHLTKEARKHVKSTDADRVARRLAKKKVRLTLGKEGVKMQGKERDRARKKPSSASSRKTNTSKSTRVRSDKSVAKKNMKKQ</sequence>
<dbReference type="InParanoid" id="A0A2H3DPN4"/>
<feature type="compositionally biased region" description="Polar residues" evidence="8">
    <location>
        <begin position="460"/>
        <end position="475"/>
    </location>
</feature>
<dbReference type="SMART" id="SM00360">
    <property type="entry name" value="RRM"/>
    <property type="match status" value="1"/>
</dbReference>
<reference evidence="11" key="1">
    <citation type="journal article" date="2017" name="Nat. Ecol. Evol.">
        <title>Genome expansion and lineage-specific genetic innovations in the forest pathogenic fungi Armillaria.</title>
        <authorList>
            <person name="Sipos G."/>
            <person name="Prasanna A.N."/>
            <person name="Walter M.C."/>
            <person name="O'Connor E."/>
            <person name="Balint B."/>
            <person name="Krizsan K."/>
            <person name="Kiss B."/>
            <person name="Hess J."/>
            <person name="Varga T."/>
            <person name="Slot J."/>
            <person name="Riley R."/>
            <person name="Boka B."/>
            <person name="Rigling D."/>
            <person name="Barry K."/>
            <person name="Lee J."/>
            <person name="Mihaltcheva S."/>
            <person name="LaButti K."/>
            <person name="Lipzen A."/>
            <person name="Waldron R."/>
            <person name="Moloney N.M."/>
            <person name="Sperisen C."/>
            <person name="Kredics L."/>
            <person name="Vagvoelgyi C."/>
            <person name="Patrignani A."/>
            <person name="Fitzpatrick D."/>
            <person name="Nagy I."/>
            <person name="Doyle S."/>
            <person name="Anderson J.B."/>
            <person name="Grigoriev I.V."/>
            <person name="Gueldener U."/>
            <person name="Muensterkoetter M."/>
            <person name="Nagy L.G."/>
        </authorList>
    </citation>
    <scope>NUCLEOTIDE SEQUENCE [LARGE SCALE GENOMIC DNA]</scope>
    <source>
        <strain evidence="11">Ar21-2</strain>
    </source>
</reference>
<proteinExistence type="inferred from homology"/>
<feature type="compositionally biased region" description="Basic and acidic residues" evidence="8">
    <location>
        <begin position="523"/>
        <end position="534"/>
    </location>
</feature>
<dbReference type="Gene3D" id="3.30.70.330">
    <property type="match status" value="1"/>
</dbReference>
<organism evidence="10 11">
    <name type="scientific">Armillaria gallica</name>
    <name type="common">Bulbous honey fungus</name>
    <name type="synonym">Armillaria bulbosa</name>
    <dbReference type="NCBI Taxonomy" id="47427"/>
    <lineage>
        <taxon>Eukaryota</taxon>
        <taxon>Fungi</taxon>
        <taxon>Dikarya</taxon>
        <taxon>Basidiomycota</taxon>
        <taxon>Agaricomycotina</taxon>
        <taxon>Agaricomycetes</taxon>
        <taxon>Agaricomycetidae</taxon>
        <taxon>Agaricales</taxon>
        <taxon>Marasmiineae</taxon>
        <taxon>Physalacriaceae</taxon>
        <taxon>Armillaria</taxon>
    </lineage>
</organism>
<dbReference type="OMA" id="IAFIKHE"/>
<protein>
    <recommendedName>
        <fullName evidence="4">Nucleolar protein 12</fullName>
    </recommendedName>
</protein>
<feature type="compositionally biased region" description="Basic and acidic residues" evidence="8">
    <location>
        <begin position="212"/>
        <end position="222"/>
    </location>
</feature>
<dbReference type="GO" id="GO:0000463">
    <property type="term" value="P:maturation of LSU-rRNA from tricistronic rRNA transcript (SSU-rRNA, 5.8S rRNA, LSU-rRNA)"/>
    <property type="evidence" value="ECO:0007669"/>
    <property type="project" value="TreeGrafter"/>
</dbReference>